<evidence type="ECO:0000256" key="2">
    <source>
        <dbReference type="ARBA" id="ARBA00022490"/>
    </source>
</evidence>
<keyword evidence="2" id="KW-0963">Cytoplasm</keyword>
<gene>
    <name evidence="12" type="primary">LOC100907596</name>
</gene>
<evidence type="ECO:0000256" key="3">
    <source>
        <dbReference type="ARBA" id="ARBA00022723"/>
    </source>
</evidence>
<dbReference type="Proteomes" id="UP000694867">
    <property type="component" value="Unplaced"/>
</dbReference>
<protein>
    <submittedName>
        <fullName evidence="12">Uncharacterized protein LOC100907596</fullName>
    </submittedName>
</protein>
<evidence type="ECO:0000256" key="6">
    <source>
        <dbReference type="ARBA" id="ARBA00022845"/>
    </source>
</evidence>
<dbReference type="GO" id="GO:0003723">
    <property type="term" value="F:RNA binding"/>
    <property type="evidence" value="ECO:0007669"/>
    <property type="project" value="UniProtKB-UniRule"/>
</dbReference>
<reference evidence="12" key="1">
    <citation type="submission" date="2025-08" db="UniProtKB">
        <authorList>
            <consortium name="RefSeq"/>
        </authorList>
    </citation>
    <scope>IDENTIFICATION</scope>
</reference>
<evidence type="ECO:0000256" key="7">
    <source>
        <dbReference type="ARBA" id="ARBA00022884"/>
    </source>
</evidence>
<dbReference type="GeneID" id="100907596"/>
<dbReference type="KEGG" id="goe:100907596"/>
<dbReference type="InterPro" id="IPR038129">
    <property type="entry name" value="Nanos_sf"/>
</dbReference>
<dbReference type="GO" id="GO:0008270">
    <property type="term" value="F:zinc ion binding"/>
    <property type="evidence" value="ECO:0007669"/>
    <property type="project" value="UniProtKB-KW"/>
</dbReference>
<feature type="compositionally biased region" description="Polar residues" evidence="9">
    <location>
        <begin position="59"/>
        <end position="75"/>
    </location>
</feature>
<feature type="region of interest" description="Disordered" evidence="9">
    <location>
        <begin position="58"/>
        <end position="152"/>
    </location>
</feature>
<evidence type="ECO:0000256" key="4">
    <source>
        <dbReference type="ARBA" id="ARBA00022771"/>
    </source>
</evidence>
<dbReference type="InterPro" id="IPR008705">
    <property type="entry name" value="Nanos/Xcar2"/>
</dbReference>
<evidence type="ECO:0000256" key="5">
    <source>
        <dbReference type="ARBA" id="ARBA00022833"/>
    </source>
</evidence>
<dbReference type="AlphaFoldDB" id="A0AAJ7P911"/>
<keyword evidence="7 8" id="KW-0694">RNA-binding</keyword>
<evidence type="ECO:0000313" key="11">
    <source>
        <dbReference type="Proteomes" id="UP000694867"/>
    </source>
</evidence>
<evidence type="ECO:0000256" key="8">
    <source>
        <dbReference type="PROSITE-ProRule" id="PRU00855"/>
    </source>
</evidence>
<keyword evidence="3" id="KW-0479">Metal-binding</keyword>
<proteinExistence type="inferred from homology"/>
<evidence type="ECO:0000256" key="9">
    <source>
        <dbReference type="SAM" id="MobiDB-lite"/>
    </source>
</evidence>
<keyword evidence="5" id="KW-0862">Zinc</keyword>
<comment type="similarity">
    <text evidence="8">Belongs to the nanos family.</text>
</comment>
<sequence>MQMLQSGLQDIALSSLSLSWPRDHCEDPFASDPWSEDRRNLSPAISFNQGYSFSFAPSGHSSNASQGELPSWSPQRSDDPLHKFRASMQTGELSKLTEQSSSFLSNTTNRKTGSLSSAGSTESVNSQHSPSTTWSAVVQKNPRPMKHKKPKPAKTFTVTLSACCMTPKIRLICTCCNEETFIKVKEEMKPRLIPVSTSQLGFCRFCQTNGDPPEVYQSHSLRSDDGKVTCPVLREYNCPICNNGGGDFAHTIKYCPMARKAKPSN</sequence>
<evidence type="ECO:0000259" key="10">
    <source>
        <dbReference type="PROSITE" id="PS51522"/>
    </source>
</evidence>
<dbReference type="Gene3D" id="4.10.60.30">
    <property type="entry name" value="Nanos, RNA-binding domain"/>
    <property type="match status" value="1"/>
</dbReference>
<keyword evidence="11" id="KW-1185">Reference proteome</keyword>
<dbReference type="GO" id="GO:0005737">
    <property type="term" value="C:cytoplasm"/>
    <property type="evidence" value="ECO:0007669"/>
    <property type="project" value="UniProtKB-SubCell"/>
</dbReference>
<dbReference type="RefSeq" id="XP_018493925.1">
    <property type="nucleotide sequence ID" value="XM_018638409.1"/>
</dbReference>
<keyword evidence="4 8" id="KW-0863">Zinc-finger</keyword>
<dbReference type="PROSITE" id="PS51522">
    <property type="entry name" value="ZF_NANOS"/>
    <property type="match status" value="1"/>
</dbReference>
<dbReference type="InterPro" id="IPR024161">
    <property type="entry name" value="Znf_nanos-typ"/>
</dbReference>
<evidence type="ECO:0000313" key="12">
    <source>
        <dbReference type="RefSeq" id="XP_018493925.1"/>
    </source>
</evidence>
<feature type="compositionally biased region" description="Basic residues" evidence="9">
    <location>
        <begin position="143"/>
        <end position="152"/>
    </location>
</feature>
<comment type="subcellular location">
    <subcellularLocation>
        <location evidence="1">Cytoplasm</location>
    </subcellularLocation>
</comment>
<accession>A0AAJ7P911</accession>
<evidence type="ECO:0000256" key="1">
    <source>
        <dbReference type="ARBA" id="ARBA00004496"/>
    </source>
</evidence>
<feature type="compositionally biased region" description="Polar residues" evidence="9">
    <location>
        <begin position="87"/>
        <end position="138"/>
    </location>
</feature>
<dbReference type="Pfam" id="PF05741">
    <property type="entry name" value="zf-nanos"/>
    <property type="match status" value="1"/>
</dbReference>
<dbReference type="PANTHER" id="PTHR12887">
    <property type="entry name" value="NANOS PROTEIN"/>
    <property type="match status" value="1"/>
</dbReference>
<organism evidence="11 12">
    <name type="scientific">Galendromus occidentalis</name>
    <name type="common">western predatory mite</name>
    <dbReference type="NCBI Taxonomy" id="34638"/>
    <lineage>
        <taxon>Eukaryota</taxon>
        <taxon>Metazoa</taxon>
        <taxon>Ecdysozoa</taxon>
        <taxon>Arthropoda</taxon>
        <taxon>Chelicerata</taxon>
        <taxon>Arachnida</taxon>
        <taxon>Acari</taxon>
        <taxon>Parasitiformes</taxon>
        <taxon>Mesostigmata</taxon>
        <taxon>Gamasina</taxon>
        <taxon>Phytoseioidea</taxon>
        <taxon>Phytoseiidae</taxon>
        <taxon>Typhlodrominae</taxon>
        <taxon>Galendromus</taxon>
    </lineage>
</organism>
<dbReference type="GO" id="GO:0006417">
    <property type="term" value="P:regulation of translation"/>
    <property type="evidence" value="ECO:0007669"/>
    <property type="project" value="UniProtKB-UniRule"/>
</dbReference>
<name>A0AAJ7P911_9ACAR</name>
<keyword evidence="6 8" id="KW-0810">Translation regulation</keyword>
<feature type="domain" description="Nanos-type" evidence="10">
    <location>
        <begin position="202"/>
        <end position="257"/>
    </location>
</feature>